<reference evidence="6" key="1">
    <citation type="journal article" date="2020" name="mSystems">
        <title>Genome- and Community-Level Interaction Insights into Carbon Utilization and Element Cycling Functions of Hydrothermarchaeota in Hydrothermal Sediment.</title>
        <authorList>
            <person name="Zhou Z."/>
            <person name="Liu Y."/>
            <person name="Xu W."/>
            <person name="Pan J."/>
            <person name="Luo Z.H."/>
            <person name="Li M."/>
        </authorList>
    </citation>
    <scope>NUCLEOTIDE SEQUENCE [LARGE SCALE GENOMIC DNA]</scope>
    <source>
        <strain evidence="7">SpSt-10</strain>
        <strain evidence="6">SpSt-97</strain>
    </source>
</reference>
<evidence type="ECO:0000256" key="5">
    <source>
        <dbReference type="RuleBase" id="RU363041"/>
    </source>
</evidence>
<feature type="transmembrane region" description="Helical" evidence="5">
    <location>
        <begin position="261"/>
        <end position="283"/>
    </location>
</feature>
<comment type="subcellular location">
    <subcellularLocation>
        <location evidence="5">Cell membrane</location>
        <topology evidence="5">Multi-pass membrane protein</topology>
    </subcellularLocation>
    <subcellularLocation>
        <location evidence="1">Membrane</location>
        <topology evidence="1">Multi-pass membrane protein</topology>
    </subcellularLocation>
</comment>
<evidence type="ECO:0000313" key="7">
    <source>
        <dbReference type="EMBL" id="HHF48638.1"/>
    </source>
</evidence>
<dbReference type="InterPro" id="IPR002781">
    <property type="entry name" value="TM_pro_TauE-like"/>
</dbReference>
<dbReference type="EMBL" id="DTPI01000029">
    <property type="protein sequence ID" value="HGE66417.1"/>
    <property type="molecule type" value="Genomic_DNA"/>
</dbReference>
<feature type="transmembrane region" description="Helical" evidence="5">
    <location>
        <begin position="169"/>
        <end position="195"/>
    </location>
</feature>
<dbReference type="PANTHER" id="PTHR43483:SF3">
    <property type="entry name" value="MEMBRANE TRANSPORTER PROTEIN HI_0806-RELATED"/>
    <property type="match status" value="1"/>
</dbReference>
<keyword evidence="3 5" id="KW-1133">Transmembrane helix</keyword>
<evidence type="ECO:0000256" key="2">
    <source>
        <dbReference type="ARBA" id="ARBA00022692"/>
    </source>
</evidence>
<protein>
    <recommendedName>
        <fullName evidence="5">Probable membrane transporter protein</fullName>
    </recommendedName>
</protein>
<organism evidence="6">
    <name type="scientific">Geoglobus ahangari</name>
    <dbReference type="NCBI Taxonomy" id="113653"/>
    <lineage>
        <taxon>Archaea</taxon>
        <taxon>Methanobacteriati</taxon>
        <taxon>Methanobacteriota</taxon>
        <taxon>Archaeoglobi</taxon>
        <taxon>Archaeoglobales</taxon>
        <taxon>Archaeoglobaceae</taxon>
        <taxon>Geoglobus</taxon>
    </lineage>
</organism>
<comment type="caution">
    <text evidence="6">The sequence shown here is derived from an EMBL/GenBank/DDBJ whole genome shotgun (WGS) entry which is preliminary data.</text>
</comment>
<accession>A0A7C3YCL7</accession>
<feature type="transmembrane region" description="Helical" evidence="5">
    <location>
        <begin position="48"/>
        <end position="63"/>
    </location>
</feature>
<feature type="transmembrane region" description="Helical" evidence="5">
    <location>
        <begin position="100"/>
        <end position="117"/>
    </location>
</feature>
<keyword evidence="4 5" id="KW-0472">Membrane</keyword>
<dbReference type="PANTHER" id="PTHR43483">
    <property type="entry name" value="MEMBRANE TRANSPORTER PROTEIN HI_0806-RELATED"/>
    <property type="match status" value="1"/>
</dbReference>
<dbReference type="AlphaFoldDB" id="A0A7C3YCL7"/>
<dbReference type="EMBL" id="DRUC01000089">
    <property type="protein sequence ID" value="HHF48638.1"/>
    <property type="molecule type" value="Genomic_DNA"/>
</dbReference>
<feature type="transmembrane region" description="Helical" evidence="5">
    <location>
        <begin position="202"/>
        <end position="223"/>
    </location>
</feature>
<gene>
    <name evidence="7" type="ORF">ENL48_05745</name>
    <name evidence="6" type="ORF">ENX77_04770</name>
</gene>
<evidence type="ECO:0000256" key="1">
    <source>
        <dbReference type="ARBA" id="ARBA00004141"/>
    </source>
</evidence>
<evidence type="ECO:0000256" key="4">
    <source>
        <dbReference type="ARBA" id="ARBA00023136"/>
    </source>
</evidence>
<keyword evidence="2 5" id="KW-0812">Transmembrane</keyword>
<evidence type="ECO:0000256" key="3">
    <source>
        <dbReference type="ARBA" id="ARBA00022989"/>
    </source>
</evidence>
<name>A0A7C3YCL7_9EURY</name>
<evidence type="ECO:0000313" key="6">
    <source>
        <dbReference type="EMBL" id="HGE66417.1"/>
    </source>
</evidence>
<proteinExistence type="inferred from homology"/>
<keyword evidence="5" id="KW-1003">Cell membrane</keyword>
<dbReference type="Pfam" id="PF01925">
    <property type="entry name" value="TauE"/>
    <property type="match status" value="1"/>
</dbReference>
<feature type="transmembrane region" description="Helical" evidence="5">
    <location>
        <begin position="70"/>
        <end position="88"/>
    </location>
</feature>
<sequence>MQLLLTFLTAFIIAFFASPSGVSGAFLLLPFLVSVLGITDPSANATNFLYNVIAIPSGVYRYWKEKRMLWILALIMIIGYLPGIYVGSLMRTSFLLDPKTFKLFIGIVLMFLGLNLARTIRARYVKEMDEKVKTFKGVKGFVILKEVSLKRVSFNFWEKEYSFNPFGIFAISLAIGIVGGAYGVGGGALAAPLILSIFKLPIYAIAGANLLGTFTSSVFGIISYSSLGYLPRLDIGLALGFGGLSGMYCGARIQKYLPEKLIRISLTILILLLSFRYITQFFIQL</sequence>
<comment type="similarity">
    <text evidence="5">Belongs to the 4-toluene sulfonate uptake permease (TSUP) (TC 2.A.102) family.</text>
</comment>
<dbReference type="GO" id="GO:0005886">
    <property type="term" value="C:plasma membrane"/>
    <property type="evidence" value="ECO:0007669"/>
    <property type="project" value="UniProtKB-SubCell"/>
</dbReference>